<dbReference type="PATRIC" id="fig|1121307.3.peg.1175"/>
<keyword evidence="2" id="KW-0812">Transmembrane</keyword>
<dbReference type="Pfam" id="PF03816">
    <property type="entry name" value="LytR_cpsA_psr"/>
    <property type="match status" value="1"/>
</dbReference>
<dbReference type="PANTHER" id="PTHR33392">
    <property type="entry name" value="POLYISOPRENYL-TEICHOIC ACID--PEPTIDOGLYCAN TEICHOIC ACID TRANSFERASE TAGU"/>
    <property type="match status" value="1"/>
</dbReference>
<dbReference type="PANTHER" id="PTHR33392:SF6">
    <property type="entry name" value="POLYISOPRENYL-TEICHOIC ACID--PEPTIDOGLYCAN TEICHOIC ACID TRANSFERASE TAGU"/>
    <property type="match status" value="1"/>
</dbReference>
<comment type="similarity">
    <text evidence="1">Belongs to the LytR/CpsA/Psr (LCP) family.</text>
</comment>
<dbReference type="Gene3D" id="3.30.70.2390">
    <property type="match status" value="2"/>
</dbReference>
<dbReference type="InterPro" id="IPR027381">
    <property type="entry name" value="LytR/CpsA/Psr_C"/>
</dbReference>
<name>A0A0J8D6S8_CLOCY</name>
<feature type="domain" description="LytR/CpsA/Psr regulator C-terminal" evidence="4">
    <location>
        <begin position="335"/>
        <end position="417"/>
    </location>
</feature>
<keyword evidence="2" id="KW-0472">Membrane</keyword>
<comment type="caution">
    <text evidence="5">The sequence shown here is derived from an EMBL/GenBank/DDBJ whole genome shotgun (WGS) entry which is preliminary data.</text>
</comment>
<feature type="domain" description="Cell envelope-related transcriptional attenuator" evidence="3">
    <location>
        <begin position="86"/>
        <end position="237"/>
    </location>
</feature>
<dbReference type="Gene3D" id="3.40.630.190">
    <property type="entry name" value="LCP protein"/>
    <property type="match status" value="1"/>
</dbReference>
<dbReference type="EMBL" id="LFVU01000027">
    <property type="protein sequence ID" value="KMT21557.1"/>
    <property type="molecule type" value="Genomic_DNA"/>
</dbReference>
<evidence type="ECO:0000256" key="1">
    <source>
        <dbReference type="ARBA" id="ARBA00006068"/>
    </source>
</evidence>
<proteinExistence type="inferred from homology"/>
<reference evidence="5 6" key="1">
    <citation type="submission" date="2015-06" db="EMBL/GenBank/DDBJ databases">
        <title>Draft genome sequence of the purine-degrading Clostridium cylindrosporum HC-1 (DSM 605).</title>
        <authorList>
            <person name="Poehlein A."/>
            <person name="Schiel-Bengelsdorf B."/>
            <person name="Bengelsdorf F."/>
            <person name="Daniel R."/>
            <person name="Duerre P."/>
        </authorList>
    </citation>
    <scope>NUCLEOTIDE SEQUENCE [LARGE SCALE GENOMIC DNA]</scope>
    <source>
        <strain evidence="5 6">DSM 605</strain>
    </source>
</reference>
<keyword evidence="2" id="KW-1133">Transmembrane helix</keyword>
<keyword evidence="6" id="KW-1185">Reference proteome</keyword>
<dbReference type="STRING" id="1121307.CLCY_2c03190"/>
<feature type="domain" description="LytR/CpsA/Psr regulator C-terminal" evidence="4">
    <location>
        <begin position="448"/>
        <end position="528"/>
    </location>
</feature>
<dbReference type="AlphaFoldDB" id="A0A0J8D6S8"/>
<accession>A0A0J8D6S8</accession>
<evidence type="ECO:0000259" key="4">
    <source>
        <dbReference type="Pfam" id="PF13399"/>
    </source>
</evidence>
<evidence type="ECO:0000313" key="5">
    <source>
        <dbReference type="EMBL" id="KMT21557.1"/>
    </source>
</evidence>
<organism evidence="5 6">
    <name type="scientific">Clostridium cylindrosporum DSM 605</name>
    <dbReference type="NCBI Taxonomy" id="1121307"/>
    <lineage>
        <taxon>Bacteria</taxon>
        <taxon>Bacillati</taxon>
        <taxon>Bacillota</taxon>
        <taxon>Clostridia</taxon>
        <taxon>Eubacteriales</taxon>
        <taxon>Clostridiaceae</taxon>
        <taxon>Clostridium</taxon>
    </lineage>
</organism>
<dbReference type="OrthoDB" id="305468at2"/>
<dbReference type="NCBIfam" id="TIGR00350">
    <property type="entry name" value="lytR_cpsA_psr"/>
    <property type="match status" value="1"/>
</dbReference>
<feature type="transmembrane region" description="Helical" evidence="2">
    <location>
        <begin position="20"/>
        <end position="42"/>
    </location>
</feature>
<dbReference type="InterPro" id="IPR004474">
    <property type="entry name" value="LytR_CpsA_psr"/>
</dbReference>
<dbReference type="Proteomes" id="UP000036756">
    <property type="component" value="Unassembled WGS sequence"/>
</dbReference>
<evidence type="ECO:0000256" key="2">
    <source>
        <dbReference type="SAM" id="Phobius"/>
    </source>
</evidence>
<sequence length="531" mass="58805">MSNETRQGRRKVKKKKRSPLKIFLITLLILFIGSGGVFAYYLKSLGDKVTSKSQSEAKKVEKGEPMNFLLLGVDAGDYNGKEEHQRSDTMMLVRYIPKTDKIYMLSIPRDTKVKINGKTQKINAAHAIGGPDLTIKTVEDLLNVDVNYYGRINYEGFKACVDAIGGVKVVVPRDMHYKASDIKINFKKGETVLLNGEKAEQFVRWRKNNNGGGYPTGDVGRAETQQVFMVNFLEKLKSPEGISKLIPLLNTVTNYADTNMDMSTIMEYGKELMNVDPSSVQKEVLAGEAYHDNEVGTWYYLYDKVKAEPYLSNFRDASGASSAGNDSTPLNNENLNISIINSTGVSGLAAQYKERLESLGFNITNISTQSTKKKKTEVRYNGEDYTISGLKNYLNDVNYIKDNGDNIKDIKIILGNDALNGGILVGSSTSSDIFTESKSDESIKKSKSIKILNSTPKSGLAARYKEKLERQGYKVVEIGNYNGELRQTEIRYKDDNNFATEVASGLGTGKIISSNDKSADIIVVLGADVID</sequence>
<gene>
    <name evidence="5" type="primary">lytR</name>
    <name evidence="5" type="ORF">CLCY_2c03190</name>
</gene>
<protein>
    <submittedName>
        <fullName evidence="5">Transcriptional regulator LytR</fullName>
    </submittedName>
</protein>
<dbReference type="Pfam" id="PF13399">
    <property type="entry name" value="LytR_C"/>
    <property type="match status" value="2"/>
</dbReference>
<dbReference type="InterPro" id="IPR050922">
    <property type="entry name" value="LytR/CpsA/Psr_CW_biosynth"/>
</dbReference>
<dbReference type="RefSeq" id="WP_048570985.1">
    <property type="nucleotide sequence ID" value="NZ_LFVU01000027.1"/>
</dbReference>
<evidence type="ECO:0000259" key="3">
    <source>
        <dbReference type="Pfam" id="PF03816"/>
    </source>
</evidence>
<evidence type="ECO:0000313" key="6">
    <source>
        <dbReference type="Proteomes" id="UP000036756"/>
    </source>
</evidence>